<protein>
    <submittedName>
        <fullName evidence="2 3">Uncharacterized protein</fullName>
    </submittedName>
</protein>
<name>T1FA01_HELRO</name>
<dbReference type="CTD" id="20205650"/>
<proteinExistence type="predicted"/>
<feature type="compositionally biased region" description="Basic and acidic residues" evidence="1">
    <location>
        <begin position="287"/>
        <end position="302"/>
    </location>
</feature>
<dbReference type="HOGENOM" id="CLU_641386_0_0_1"/>
<reference evidence="4" key="1">
    <citation type="submission" date="2012-12" db="EMBL/GenBank/DDBJ databases">
        <authorList>
            <person name="Hellsten U."/>
            <person name="Grimwood J."/>
            <person name="Chapman J.A."/>
            <person name="Shapiro H."/>
            <person name="Aerts A."/>
            <person name="Otillar R.P."/>
            <person name="Terry A.Y."/>
            <person name="Boore J.L."/>
            <person name="Simakov O."/>
            <person name="Marletaz F."/>
            <person name="Cho S.-J."/>
            <person name="Edsinger-Gonzales E."/>
            <person name="Havlak P."/>
            <person name="Kuo D.-H."/>
            <person name="Larsson T."/>
            <person name="Lv J."/>
            <person name="Arendt D."/>
            <person name="Savage R."/>
            <person name="Osoegawa K."/>
            <person name="de Jong P."/>
            <person name="Lindberg D.R."/>
            <person name="Seaver E.C."/>
            <person name="Weisblat D.A."/>
            <person name="Putnam N.H."/>
            <person name="Grigoriev I.V."/>
            <person name="Rokhsar D.S."/>
        </authorList>
    </citation>
    <scope>NUCLEOTIDE SEQUENCE</scope>
</reference>
<dbReference type="RefSeq" id="XP_009021597.1">
    <property type="nucleotide sequence ID" value="XM_009023349.1"/>
</dbReference>
<reference evidence="2 4" key="2">
    <citation type="journal article" date="2013" name="Nature">
        <title>Insights into bilaterian evolution from three spiralian genomes.</title>
        <authorList>
            <person name="Simakov O."/>
            <person name="Marletaz F."/>
            <person name="Cho S.J."/>
            <person name="Edsinger-Gonzales E."/>
            <person name="Havlak P."/>
            <person name="Hellsten U."/>
            <person name="Kuo D.H."/>
            <person name="Larsson T."/>
            <person name="Lv J."/>
            <person name="Arendt D."/>
            <person name="Savage R."/>
            <person name="Osoegawa K."/>
            <person name="de Jong P."/>
            <person name="Grimwood J."/>
            <person name="Chapman J.A."/>
            <person name="Shapiro H."/>
            <person name="Aerts A."/>
            <person name="Otillar R.P."/>
            <person name="Terry A.Y."/>
            <person name="Boore J.L."/>
            <person name="Grigoriev I.V."/>
            <person name="Lindberg D.R."/>
            <person name="Seaver E.C."/>
            <person name="Weisblat D.A."/>
            <person name="Putnam N.H."/>
            <person name="Rokhsar D.S."/>
        </authorList>
    </citation>
    <scope>NUCLEOTIDE SEQUENCE</scope>
</reference>
<dbReference type="GeneID" id="20205650"/>
<dbReference type="InParanoid" id="T1FA01"/>
<organism evidence="3 4">
    <name type="scientific">Helobdella robusta</name>
    <name type="common">Californian leech</name>
    <dbReference type="NCBI Taxonomy" id="6412"/>
    <lineage>
        <taxon>Eukaryota</taxon>
        <taxon>Metazoa</taxon>
        <taxon>Spiralia</taxon>
        <taxon>Lophotrochozoa</taxon>
        <taxon>Annelida</taxon>
        <taxon>Clitellata</taxon>
        <taxon>Hirudinea</taxon>
        <taxon>Rhynchobdellida</taxon>
        <taxon>Glossiphoniidae</taxon>
        <taxon>Helobdella</taxon>
    </lineage>
</organism>
<dbReference type="KEGG" id="hro:HELRODRAFT_175983"/>
<evidence type="ECO:0000313" key="4">
    <source>
        <dbReference type="Proteomes" id="UP000015101"/>
    </source>
</evidence>
<dbReference type="EnsemblMetazoa" id="HelroT175983">
    <property type="protein sequence ID" value="HelroP175983"/>
    <property type="gene ID" value="HelroG175983"/>
</dbReference>
<sequence length="428" mass="48674">MQFKHYSICIKSWSNYLAITFLTVFEQQFTLKMKIQESHSKRKKDDTNDVVKITKEPKTKRKKVIKNEKNLKVDPSQQGINASFSAVLNKLLINQPLNKNFKIPTKTCGRTFGNDLKNINCGRNLLETNKPSNSKKEINKSKCPIVTSTPIIMLEDLNLIINNDIRNSSITVDTLDLNDCEKEHEHSFSNGISNCVNVIPILSPVLSQAQLDNKSKVDKGKQKCRKLKKKVSDIMQQHLSIIESTKVSDTENLKESKNLQQVNGVVGMNPCDKIKSSEFIKGSKIRNRPESKHQKQVSDADKMTSCNKLKSSEEEKNENGSFRLFEMDRSDVNTQQKYSKKKAVKKTVKASNATEHTECFSDNHKARKIIKKAVGDAKKREHKLVGFILWGRPFIMSICSHEKNCKKLVKNAIETKGTLMCVKSNKTE</sequence>
<gene>
    <name evidence="3" type="primary">20205650</name>
    <name evidence="2" type="ORF">HELRODRAFT_175983</name>
</gene>
<reference evidence="3" key="3">
    <citation type="submission" date="2015-06" db="UniProtKB">
        <authorList>
            <consortium name="EnsemblMetazoa"/>
        </authorList>
    </citation>
    <scope>IDENTIFICATION</scope>
</reference>
<keyword evidence="4" id="KW-1185">Reference proteome</keyword>
<dbReference type="Proteomes" id="UP000015101">
    <property type="component" value="Unassembled WGS sequence"/>
</dbReference>
<dbReference type="EMBL" id="KB096983">
    <property type="protein sequence ID" value="ESO00163.1"/>
    <property type="molecule type" value="Genomic_DNA"/>
</dbReference>
<evidence type="ECO:0000313" key="2">
    <source>
        <dbReference type="EMBL" id="ESO00163.1"/>
    </source>
</evidence>
<evidence type="ECO:0000256" key="1">
    <source>
        <dbReference type="SAM" id="MobiDB-lite"/>
    </source>
</evidence>
<dbReference type="EMBL" id="AMQM01005501">
    <property type="status" value="NOT_ANNOTATED_CDS"/>
    <property type="molecule type" value="Genomic_DNA"/>
</dbReference>
<evidence type="ECO:0000313" key="3">
    <source>
        <dbReference type="EnsemblMetazoa" id="HelroP175983"/>
    </source>
</evidence>
<feature type="region of interest" description="Disordered" evidence="1">
    <location>
        <begin position="286"/>
        <end position="318"/>
    </location>
</feature>
<dbReference type="AlphaFoldDB" id="T1FA01"/>
<accession>T1FA01</accession>